<dbReference type="GO" id="GO:0016020">
    <property type="term" value="C:membrane"/>
    <property type="evidence" value="ECO:0007669"/>
    <property type="project" value="InterPro"/>
</dbReference>
<keyword evidence="2" id="KW-0812">Transmembrane</keyword>
<accession>A0A9I9CJN5</accession>
<keyword evidence="2" id="KW-0472">Membrane</keyword>
<dbReference type="AlphaFoldDB" id="A0A9I9CJN5"/>
<sequence>MCLSISNPSSPPPPPPPPPPSQLLHFFDLFPKKQLPPPPPQHLFSCSEIVSEAKSLFSLAFPIALTALIIYSRSIISMIFLGRLGDMELAAGSLAIAFANITGYSVLSGLALGMEPLCSQAFGAQRPKLLSLTLHRAVIFLLVSSIPIFILWVNMGKILLFLRQDPSITEMAQTYLIFSLPDLVTNSFINPIRIYLRAQGITVPLTLASLGGALCHMPINFFRGGGFSGGYEFSSVGIFGGVRRRFGSSCSYVDGAEPGMFEWLEAAFGVSCAELYIGLLGVVVVRDYDRAVWTSRGPQSNGCVDGGVDSNDVVDLYFSVVSWFCCFHPRRE</sequence>
<dbReference type="Gramene" id="MELO3C004592.2.1">
    <property type="protein sequence ID" value="MELO3C004592.2.1"/>
    <property type="gene ID" value="MELO3C004592.2"/>
</dbReference>
<dbReference type="InterPro" id="IPR002528">
    <property type="entry name" value="MATE_fam"/>
</dbReference>
<feature type="transmembrane region" description="Helical" evidence="2">
    <location>
        <begin position="94"/>
        <end position="114"/>
    </location>
</feature>
<proteinExistence type="inferred from homology"/>
<protein>
    <submittedName>
        <fullName evidence="3">Uncharacterized protein</fullName>
    </submittedName>
</protein>
<evidence type="ECO:0000256" key="1">
    <source>
        <dbReference type="ARBA" id="ARBA00010199"/>
    </source>
</evidence>
<name>A0A9I9CJN5_CUCME</name>
<feature type="transmembrane region" description="Helical" evidence="2">
    <location>
        <begin position="59"/>
        <end position="82"/>
    </location>
</feature>
<organism evidence="3">
    <name type="scientific">Cucumis melo</name>
    <name type="common">Muskmelon</name>
    <dbReference type="NCBI Taxonomy" id="3656"/>
    <lineage>
        <taxon>Eukaryota</taxon>
        <taxon>Viridiplantae</taxon>
        <taxon>Streptophyta</taxon>
        <taxon>Embryophyta</taxon>
        <taxon>Tracheophyta</taxon>
        <taxon>Spermatophyta</taxon>
        <taxon>Magnoliopsida</taxon>
        <taxon>eudicotyledons</taxon>
        <taxon>Gunneridae</taxon>
        <taxon>Pentapetalae</taxon>
        <taxon>rosids</taxon>
        <taxon>fabids</taxon>
        <taxon>Cucurbitales</taxon>
        <taxon>Cucurbitaceae</taxon>
        <taxon>Benincaseae</taxon>
        <taxon>Cucumis</taxon>
    </lineage>
</organism>
<reference evidence="3" key="1">
    <citation type="submission" date="2023-03" db="UniProtKB">
        <authorList>
            <consortium name="EnsemblPlants"/>
        </authorList>
    </citation>
    <scope>IDENTIFICATION</scope>
</reference>
<dbReference type="EnsemblPlants" id="MELO3C004592.2.1">
    <property type="protein sequence ID" value="MELO3C004592.2.1"/>
    <property type="gene ID" value="MELO3C004592.2"/>
</dbReference>
<dbReference type="SUPFAM" id="SSF101447">
    <property type="entry name" value="Formin homology 2 domain (FH2 domain)"/>
    <property type="match status" value="1"/>
</dbReference>
<evidence type="ECO:0000313" key="3">
    <source>
        <dbReference type="EnsemblPlants" id="MELO3C004592.2.1"/>
    </source>
</evidence>
<keyword evidence="2" id="KW-1133">Transmembrane helix</keyword>
<dbReference type="PANTHER" id="PTHR11206">
    <property type="entry name" value="MULTIDRUG RESISTANCE PROTEIN"/>
    <property type="match status" value="1"/>
</dbReference>
<evidence type="ECO:0000256" key="2">
    <source>
        <dbReference type="SAM" id="Phobius"/>
    </source>
</evidence>
<feature type="transmembrane region" description="Helical" evidence="2">
    <location>
        <begin position="134"/>
        <end position="153"/>
    </location>
</feature>
<dbReference type="Pfam" id="PF01554">
    <property type="entry name" value="MatE"/>
    <property type="match status" value="1"/>
</dbReference>
<dbReference type="GO" id="GO:0015297">
    <property type="term" value="F:antiporter activity"/>
    <property type="evidence" value="ECO:0007669"/>
    <property type="project" value="InterPro"/>
</dbReference>
<dbReference type="GO" id="GO:0042910">
    <property type="term" value="F:xenobiotic transmembrane transporter activity"/>
    <property type="evidence" value="ECO:0007669"/>
    <property type="project" value="InterPro"/>
</dbReference>
<comment type="similarity">
    <text evidence="1">Belongs to the multi antimicrobial extrusion (MATE) (TC 2.A.66.1) family.</text>
</comment>